<dbReference type="Proteomes" id="UP000005442">
    <property type="component" value="Chromosome"/>
</dbReference>
<dbReference type="STRING" id="710685.MycrhN_2456"/>
<dbReference type="AlphaFoldDB" id="G8RWB2"/>
<evidence type="ECO:0000313" key="2">
    <source>
        <dbReference type="Proteomes" id="UP000005442"/>
    </source>
</evidence>
<dbReference type="EMBL" id="CP003169">
    <property type="protein sequence ID" value="AEV73044.1"/>
    <property type="molecule type" value="Genomic_DNA"/>
</dbReference>
<dbReference type="RefSeq" id="WP_014210856.1">
    <property type="nucleotide sequence ID" value="NC_016604.1"/>
</dbReference>
<dbReference type="PATRIC" id="fig|710685.3.peg.2455"/>
<protein>
    <submittedName>
        <fullName evidence="1">Uncharacterized protein</fullName>
    </submittedName>
</protein>
<organism evidence="1 2">
    <name type="scientific">Mycolicibacterium rhodesiae (strain NBB3)</name>
    <name type="common">Mycobacterium rhodesiae</name>
    <dbReference type="NCBI Taxonomy" id="710685"/>
    <lineage>
        <taxon>Bacteria</taxon>
        <taxon>Bacillati</taxon>
        <taxon>Actinomycetota</taxon>
        <taxon>Actinomycetes</taxon>
        <taxon>Mycobacteriales</taxon>
        <taxon>Mycobacteriaceae</taxon>
        <taxon>Mycolicibacterium</taxon>
    </lineage>
</organism>
<name>G8RWB2_MYCRN</name>
<dbReference type="OrthoDB" id="4631213at2"/>
<dbReference type="HOGENOM" id="CLU_2771492_0_0_11"/>
<sequence length="69" mass="7478">MRSDKEALVEALEAIEGGCRAVGVFPLETLSRADSQALLARLDKLDQKLVALQRSLKGRLIMTAPRVSA</sequence>
<dbReference type="KEGG" id="mrh:MycrhN_2456"/>
<proteinExistence type="predicted"/>
<dbReference type="eggNOG" id="ENOG5032FJ7">
    <property type="taxonomic scope" value="Bacteria"/>
</dbReference>
<gene>
    <name evidence="1" type="ordered locus">MycrhN_2456</name>
</gene>
<reference evidence="1 2" key="1">
    <citation type="submission" date="2011-12" db="EMBL/GenBank/DDBJ databases">
        <title>Complete sequence of Mycobacterium rhodesiae NBB3.</title>
        <authorList>
            <consortium name="US DOE Joint Genome Institute"/>
            <person name="Lucas S."/>
            <person name="Han J."/>
            <person name="Lapidus A."/>
            <person name="Cheng J.-F."/>
            <person name="Goodwin L."/>
            <person name="Pitluck S."/>
            <person name="Peters L."/>
            <person name="Mikhailova N."/>
            <person name="Gu W."/>
            <person name="Detter J.C."/>
            <person name="Han C."/>
            <person name="Tapia R."/>
            <person name="Land M."/>
            <person name="Hauser L."/>
            <person name="Kyrpides N."/>
            <person name="Ivanova N."/>
            <person name="Pagani I."/>
            <person name="Mattes T."/>
            <person name="Holmes A."/>
            <person name="Rutledge P."/>
            <person name="Paulsen I."/>
            <person name="Coleman N."/>
            <person name="Woyke T."/>
        </authorList>
    </citation>
    <scope>NUCLEOTIDE SEQUENCE [LARGE SCALE GENOMIC DNA]</scope>
    <source>
        <strain evidence="1 2">NBB3</strain>
    </source>
</reference>
<evidence type="ECO:0000313" key="1">
    <source>
        <dbReference type="EMBL" id="AEV73044.1"/>
    </source>
</evidence>
<accession>G8RWB2</accession>
<keyword evidence="2" id="KW-1185">Reference proteome</keyword>